<feature type="transmembrane region" description="Helical" evidence="2">
    <location>
        <begin position="105"/>
        <end position="128"/>
    </location>
</feature>
<feature type="transmembrane region" description="Helical" evidence="2">
    <location>
        <begin position="6"/>
        <end position="27"/>
    </location>
</feature>
<evidence type="ECO:0000256" key="1">
    <source>
        <dbReference type="SAM" id="MobiDB-lite"/>
    </source>
</evidence>
<proteinExistence type="predicted"/>
<evidence type="ECO:0000256" key="2">
    <source>
        <dbReference type="SAM" id="Phobius"/>
    </source>
</evidence>
<feature type="compositionally biased region" description="Basic and acidic residues" evidence="1">
    <location>
        <begin position="298"/>
        <end position="336"/>
    </location>
</feature>
<feature type="transmembrane region" description="Helical" evidence="2">
    <location>
        <begin position="134"/>
        <end position="162"/>
    </location>
</feature>
<evidence type="ECO:0000313" key="3">
    <source>
        <dbReference type="EMBL" id="KAJ3257453.1"/>
    </source>
</evidence>
<keyword evidence="2" id="KW-1133">Transmembrane helix</keyword>
<evidence type="ECO:0000313" key="4">
    <source>
        <dbReference type="Proteomes" id="UP001210925"/>
    </source>
</evidence>
<keyword evidence="2" id="KW-0812">Transmembrane</keyword>
<keyword evidence="4" id="KW-1185">Reference proteome</keyword>
<organism evidence="3 4">
    <name type="scientific">Boothiomyces macroporosus</name>
    <dbReference type="NCBI Taxonomy" id="261099"/>
    <lineage>
        <taxon>Eukaryota</taxon>
        <taxon>Fungi</taxon>
        <taxon>Fungi incertae sedis</taxon>
        <taxon>Chytridiomycota</taxon>
        <taxon>Chytridiomycota incertae sedis</taxon>
        <taxon>Chytridiomycetes</taxon>
        <taxon>Rhizophydiales</taxon>
        <taxon>Terramycetaceae</taxon>
        <taxon>Boothiomyces</taxon>
    </lineage>
</organism>
<keyword evidence="2" id="KW-0472">Membrane</keyword>
<name>A0AAD5UJB1_9FUNG</name>
<feature type="region of interest" description="Disordered" evidence="1">
    <location>
        <begin position="278"/>
        <end position="342"/>
    </location>
</feature>
<comment type="caution">
    <text evidence="3">The sequence shown here is derived from an EMBL/GenBank/DDBJ whole genome shotgun (WGS) entry which is preliminary data.</text>
</comment>
<reference evidence="3" key="1">
    <citation type="submission" date="2020-05" db="EMBL/GenBank/DDBJ databases">
        <title>Phylogenomic resolution of chytrid fungi.</title>
        <authorList>
            <person name="Stajich J.E."/>
            <person name="Amses K."/>
            <person name="Simmons R."/>
            <person name="Seto K."/>
            <person name="Myers J."/>
            <person name="Bonds A."/>
            <person name="Quandt C.A."/>
            <person name="Barry K."/>
            <person name="Liu P."/>
            <person name="Grigoriev I."/>
            <person name="Longcore J.E."/>
            <person name="James T.Y."/>
        </authorList>
    </citation>
    <scope>NUCLEOTIDE SEQUENCE</scope>
    <source>
        <strain evidence="3">PLAUS21</strain>
    </source>
</reference>
<dbReference type="EMBL" id="JADGKB010000038">
    <property type="protein sequence ID" value="KAJ3257453.1"/>
    <property type="molecule type" value="Genomic_DNA"/>
</dbReference>
<dbReference type="AlphaFoldDB" id="A0AAD5UJB1"/>
<gene>
    <name evidence="3" type="ORF">HK103_004528</name>
</gene>
<protein>
    <submittedName>
        <fullName evidence="3">Uncharacterized protein</fullName>
    </submittedName>
</protein>
<feature type="transmembrane region" description="Helical" evidence="2">
    <location>
        <begin position="182"/>
        <end position="203"/>
    </location>
</feature>
<sequence length="342" mass="37996">MGQAALPVIVVSIIFQSASMLFSFYSLTMIPKVIKNKKLMTLALLLEVANITFQLTGVINLFQPIAMGRNYLGSFLCFGVAILDLQIISLFAVIIPWLRGNRIQVCRVVSFVLYVFSNIPVLYYHILYNELNTMAYFVMLSYGFIVVIYDNIQGVYITTLIYKVSKNKTEKLAISFKESLSLNSFILFMDLLGCIAITGSLFFEGVAVDICDVIFDATIGNHVSLLVQLFKKIVKLKFADTITNSVRGSQIKSMESVQSANSPSVGVKSGDNIPIESVEKVKSSENVDDSSSDSTKGSAKDKAKEAEGADKHTENLKAYYKKEISQRNTSKIERRSSVQNIQ</sequence>
<dbReference type="Proteomes" id="UP001210925">
    <property type="component" value="Unassembled WGS sequence"/>
</dbReference>
<feature type="transmembrane region" description="Helical" evidence="2">
    <location>
        <begin position="71"/>
        <end position="98"/>
    </location>
</feature>
<feature type="transmembrane region" description="Helical" evidence="2">
    <location>
        <begin position="39"/>
        <end position="59"/>
    </location>
</feature>
<accession>A0AAD5UJB1</accession>